<name>A0AAW0KMG6_QUESU</name>
<dbReference type="Gramene" id="rna-CFP56_73282">
    <property type="protein sequence ID" value="cds-POE84528.1"/>
    <property type="gene ID" value="gene-CFP56_73282"/>
</dbReference>
<keyword evidence="5" id="KW-1185">Reference proteome</keyword>
<dbReference type="GO" id="GO:0016787">
    <property type="term" value="F:hydrolase activity"/>
    <property type="evidence" value="ECO:0007669"/>
    <property type="project" value="InterPro"/>
</dbReference>
<feature type="domain" description="Alpha/beta hydrolase fold-3" evidence="3">
    <location>
        <begin position="76"/>
        <end position="284"/>
    </location>
</feature>
<comment type="caution">
    <text evidence="4">The sequence shown here is derived from an EMBL/GenBank/DDBJ whole genome shotgun (WGS) entry which is preliminary data.</text>
</comment>
<evidence type="ECO:0000256" key="1">
    <source>
        <dbReference type="ARBA" id="ARBA00010515"/>
    </source>
</evidence>
<sequence>MDSTPTEVVVFEFGPYFRAYKNGRVERFFGTDTVPSSNNSDHAVSSKDVLIDQETGLSARIFIPSTIKPGQKLPLLVYYHGGAFLVGSPFCPTYHNYMTSLVAEANIITVSVDYRLAPEHHIPIAYEDSWAALHWVAKHYNNEGPEPEGWLSDHADFQRVFLAGDSAGGNIVYNMAARAGIEDLAGMKILGACLVHPYFGRKDCEVDNYWLFVCPNTSGINDPRINPAMDSRLSSLGCTRVLICVAEKDVLKERGLLFCETLRKSGWDGEVQIVETEGEEHVFHLFNPDCEKAVILLKRLASFFNQDRAN</sequence>
<dbReference type="InterPro" id="IPR013094">
    <property type="entry name" value="AB_hydrolase_3"/>
</dbReference>
<evidence type="ECO:0000259" key="3">
    <source>
        <dbReference type="Pfam" id="PF07859"/>
    </source>
</evidence>
<dbReference type="PANTHER" id="PTHR23024:SF257">
    <property type="entry name" value="ALPHA_BETA HYDROLASE FOLD-3 DOMAIN-CONTAINING PROTEIN"/>
    <property type="match status" value="1"/>
</dbReference>
<evidence type="ECO:0000256" key="2">
    <source>
        <dbReference type="PROSITE-ProRule" id="PRU10038"/>
    </source>
</evidence>
<organism evidence="4 5">
    <name type="scientific">Quercus suber</name>
    <name type="common">Cork oak</name>
    <dbReference type="NCBI Taxonomy" id="58331"/>
    <lineage>
        <taxon>Eukaryota</taxon>
        <taxon>Viridiplantae</taxon>
        <taxon>Streptophyta</taxon>
        <taxon>Embryophyta</taxon>
        <taxon>Tracheophyta</taxon>
        <taxon>Spermatophyta</taxon>
        <taxon>Magnoliopsida</taxon>
        <taxon>eudicotyledons</taxon>
        <taxon>Gunneridae</taxon>
        <taxon>Pentapetalae</taxon>
        <taxon>rosids</taxon>
        <taxon>fabids</taxon>
        <taxon>Fagales</taxon>
        <taxon>Fagaceae</taxon>
        <taxon>Quercus</taxon>
    </lineage>
</organism>
<dbReference type="Proteomes" id="UP000237347">
    <property type="component" value="Unassembled WGS sequence"/>
</dbReference>
<dbReference type="EMBL" id="PKMF04000255">
    <property type="protein sequence ID" value="KAK7840708.1"/>
    <property type="molecule type" value="Genomic_DNA"/>
</dbReference>
<gene>
    <name evidence="4" type="primary">CXE2_4</name>
    <name evidence="4" type="ORF">CFP56_016310</name>
</gene>
<dbReference type="PROSITE" id="PS01174">
    <property type="entry name" value="LIPASE_GDXG_SER"/>
    <property type="match status" value="1"/>
</dbReference>
<dbReference type="AlphaFoldDB" id="A0AAW0KMG6"/>
<dbReference type="PANTHER" id="PTHR23024">
    <property type="entry name" value="ARYLACETAMIDE DEACETYLASE"/>
    <property type="match status" value="1"/>
</dbReference>
<dbReference type="SUPFAM" id="SSF53474">
    <property type="entry name" value="alpha/beta-Hydrolases"/>
    <property type="match status" value="1"/>
</dbReference>
<dbReference type="Gene3D" id="3.40.50.1820">
    <property type="entry name" value="alpha/beta hydrolase"/>
    <property type="match status" value="1"/>
</dbReference>
<accession>A0AAW0KMG6</accession>
<dbReference type="Pfam" id="PF07859">
    <property type="entry name" value="Abhydrolase_3"/>
    <property type="match status" value="1"/>
</dbReference>
<proteinExistence type="inferred from homology"/>
<dbReference type="InterPro" id="IPR033140">
    <property type="entry name" value="Lipase_GDXG_put_SER_AS"/>
</dbReference>
<reference evidence="4 5" key="1">
    <citation type="journal article" date="2018" name="Sci. Data">
        <title>The draft genome sequence of cork oak.</title>
        <authorList>
            <person name="Ramos A.M."/>
            <person name="Usie A."/>
            <person name="Barbosa P."/>
            <person name="Barros P.M."/>
            <person name="Capote T."/>
            <person name="Chaves I."/>
            <person name="Simoes F."/>
            <person name="Abreu I."/>
            <person name="Carrasquinho I."/>
            <person name="Faro C."/>
            <person name="Guimaraes J.B."/>
            <person name="Mendonca D."/>
            <person name="Nobrega F."/>
            <person name="Rodrigues L."/>
            <person name="Saibo N.J.M."/>
            <person name="Varela M.C."/>
            <person name="Egas C."/>
            <person name="Matos J."/>
            <person name="Miguel C.M."/>
            <person name="Oliveira M.M."/>
            <person name="Ricardo C.P."/>
            <person name="Goncalves S."/>
        </authorList>
    </citation>
    <scope>NUCLEOTIDE SEQUENCE [LARGE SCALE GENOMIC DNA]</scope>
    <source>
        <strain evidence="5">cv. HL8</strain>
    </source>
</reference>
<evidence type="ECO:0000313" key="5">
    <source>
        <dbReference type="Proteomes" id="UP000237347"/>
    </source>
</evidence>
<protein>
    <submittedName>
        <fullName evidence="4">Carboxylesterase 2</fullName>
    </submittedName>
</protein>
<dbReference type="InterPro" id="IPR050466">
    <property type="entry name" value="Carboxylest/Gibb_receptor"/>
</dbReference>
<dbReference type="InterPro" id="IPR029058">
    <property type="entry name" value="AB_hydrolase_fold"/>
</dbReference>
<feature type="active site" evidence="2">
    <location>
        <position position="166"/>
    </location>
</feature>
<evidence type="ECO:0000313" key="4">
    <source>
        <dbReference type="EMBL" id="KAK7840708.1"/>
    </source>
</evidence>
<comment type="similarity">
    <text evidence="1">Belongs to the 'GDXG' lipolytic enzyme family.</text>
</comment>